<dbReference type="STRING" id="105231.A0A1Y1IQN3"/>
<evidence type="ECO:0000256" key="9">
    <source>
        <dbReference type="ARBA" id="ARBA00048359"/>
    </source>
</evidence>
<dbReference type="GO" id="GO:0005524">
    <property type="term" value="F:ATP binding"/>
    <property type="evidence" value="ECO:0007669"/>
    <property type="project" value="UniProtKB-KW"/>
</dbReference>
<evidence type="ECO:0000313" key="14">
    <source>
        <dbReference type="EMBL" id="GAQ91066.1"/>
    </source>
</evidence>
<dbReference type="InterPro" id="IPR013155">
    <property type="entry name" value="M/V/L/I-tRNA-synth_anticd-bd"/>
</dbReference>
<feature type="domain" description="Methionyl/Valyl/Leucyl/Isoleucyl-tRNA synthetase anticodon-binding" evidence="13">
    <location>
        <begin position="747"/>
        <end position="897"/>
    </location>
</feature>
<evidence type="ECO:0000256" key="8">
    <source>
        <dbReference type="ARBA" id="ARBA00032665"/>
    </source>
</evidence>
<dbReference type="EMBL" id="DF237671">
    <property type="protein sequence ID" value="GAQ91066.1"/>
    <property type="molecule type" value="Genomic_DNA"/>
</dbReference>
<dbReference type="Gene3D" id="3.40.50.620">
    <property type="entry name" value="HUPs"/>
    <property type="match status" value="2"/>
</dbReference>
<dbReference type="FunFam" id="3.40.50.620:FF:000133">
    <property type="entry name" value="Isoleucyl-tRNA synthetase, cytoplasmic"/>
    <property type="match status" value="1"/>
</dbReference>
<dbReference type="Gene3D" id="1.10.730.10">
    <property type="entry name" value="Isoleucyl-tRNA Synthetase, Domain 1"/>
    <property type="match status" value="1"/>
</dbReference>
<evidence type="ECO:0000256" key="3">
    <source>
        <dbReference type="ARBA" id="ARBA00022598"/>
    </source>
</evidence>
<feature type="compositionally biased region" description="Basic and acidic residues" evidence="11">
    <location>
        <begin position="291"/>
        <end position="300"/>
    </location>
</feature>
<evidence type="ECO:0000313" key="15">
    <source>
        <dbReference type="Proteomes" id="UP000054558"/>
    </source>
</evidence>
<keyword evidence="4 10" id="KW-0547">Nucleotide-binding</keyword>
<evidence type="ECO:0000256" key="4">
    <source>
        <dbReference type="ARBA" id="ARBA00022741"/>
    </source>
</evidence>
<evidence type="ECO:0000256" key="11">
    <source>
        <dbReference type="SAM" id="MobiDB-lite"/>
    </source>
</evidence>
<dbReference type="FunFam" id="1.10.730.10:FF:000004">
    <property type="entry name" value="Isoleucyl-tRNA synthetase, cytoplasmic"/>
    <property type="match status" value="1"/>
</dbReference>
<dbReference type="SUPFAM" id="SSF50677">
    <property type="entry name" value="ValRS/IleRS/LeuRS editing domain"/>
    <property type="match status" value="2"/>
</dbReference>
<dbReference type="InterPro" id="IPR009080">
    <property type="entry name" value="tRNAsynth_Ia_anticodon-bd"/>
</dbReference>
<keyword evidence="5 10" id="KW-0067">ATP-binding</keyword>
<dbReference type="PROSITE" id="PS00178">
    <property type="entry name" value="AA_TRNA_LIGASE_I"/>
    <property type="match status" value="1"/>
</dbReference>
<feature type="domain" description="Aminoacyl-tRNA synthetase class Ia" evidence="12">
    <location>
        <begin position="19"/>
        <end position="692"/>
    </location>
</feature>
<dbReference type="Pfam" id="PF00133">
    <property type="entry name" value="tRNA-synt_1"/>
    <property type="match status" value="1"/>
</dbReference>
<dbReference type="InterPro" id="IPR033709">
    <property type="entry name" value="Anticodon_Ile_ABEc"/>
</dbReference>
<evidence type="ECO:0000259" key="12">
    <source>
        <dbReference type="Pfam" id="PF00133"/>
    </source>
</evidence>
<evidence type="ECO:0000256" key="7">
    <source>
        <dbReference type="ARBA" id="ARBA00023146"/>
    </source>
</evidence>
<dbReference type="SUPFAM" id="SSF52374">
    <property type="entry name" value="Nucleotidylyl transferase"/>
    <property type="match status" value="1"/>
</dbReference>
<dbReference type="Gene3D" id="3.90.740.10">
    <property type="entry name" value="Valyl/Leucyl/Isoleucyl-tRNA synthetase, editing domain"/>
    <property type="match status" value="1"/>
</dbReference>
<proteinExistence type="inferred from homology"/>
<comment type="catalytic activity">
    <reaction evidence="9">
        <text>tRNA(Ile) + L-isoleucine + ATP = L-isoleucyl-tRNA(Ile) + AMP + diphosphate</text>
        <dbReference type="Rhea" id="RHEA:11060"/>
        <dbReference type="Rhea" id="RHEA-COMP:9666"/>
        <dbReference type="Rhea" id="RHEA-COMP:9695"/>
        <dbReference type="ChEBI" id="CHEBI:30616"/>
        <dbReference type="ChEBI" id="CHEBI:33019"/>
        <dbReference type="ChEBI" id="CHEBI:58045"/>
        <dbReference type="ChEBI" id="CHEBI:78442"/>
        <dbReference type="ChEBI" id="CHEBI:78528"/>
        <dbReference type="ChEBI" id="CHEBI:456215"/>
        <dbReference type="EC" id="6.1.1.5"/>
    </reaction>
</comment>
<keyword evidence="3 10" id="KW-0436">Ligase</keyword>
<dbReference type="InterPro" id="IPR014729">
    <property type="entry name" value="Rossmann-like_a/b/a_fold"/>
</dbReference>
<protein>
    <recommendedName>
        <fullName evidence="2">isoleucine--tRNA ligase</fullName>
        <ecNumber evidence="2">6.1.1.5</ecNumber>
    </recommendedName>
    <alternativeName>
        <fullName evidence="8">Isoleucyl-tRNA synthetase</fullName>
    </alternativeName>
</protein>
<dbReference type="Proteomes" id="UP000054558">
    <property type="component" value="Unassembled WGS sequence"/>
</dbReference>
<dbReference type="GO" id="GO:0048608">
    <property type="term" value="P:reproductive structure development"/>
    <property type="evidence" value="ECO:0007669"/>
    <property type="project" value="UniProtKB-ARBA"/>
</dbReference>
<accession>A0A1Y1IQN3</accession>
<dbReference type="OMA" id="EIIVIHK"/>
<dbReference type="FunFam" id="3.40.50.620:FF:000023">
    <property type="entry name" value="Isoleucyl-tRNA synthetase,cytoplasmic"/>
    <property type="match status" value="1"/>
</dbReference>
<dbReference type="Pfam" id="PF08264">
    <property type="entry name" value="Anticodon_1"/>
    <property type="match status" value="1"/>
</dbReference>
<reference evidence="14 15" key="1">
    <citation type="journal article" date="2014" name="Nat. Commun.">
        <title>Klebsormidium flaccidum genome reveals primary factors for plant terrestrial adaptation.</title>
        <authorList>
            <person name="Hori K."/>
            <person name="Maruyama F."/>
            <person name="Fujisawa T."/>
            <person name="Togashi T."/>
            <person name="Yamamoto N."/>
            <person name="Seo M."/>
            <person name="Sato S."/>
            <person name="Yamada T."/>
            <person name="Mori H."/>
            <person name="Tajima N."/>
            <person name="Moriyama T."/>
            <person name="Ikeuchi M."/>
            <person name="Watanabe M."/>
            <person name="Wada H."/>
            <person name="Kobayashi K."/>
            <person name="Saito M."/>
            <person name="Masuda T."/>
            <person name="Sasaki-Sekimoto Y."/>
            <person name="Mashiguchi K."/>
            <person name="Awai K."/>
            <person name="Shimojima M."/>
            <person name="Masuda S."/>
            <person name="Iwai M."/>
            <person name="Nobusawa T."/>
            <person name="Narise T."/>
            <person name="Kondo S."/>
            <person name="Saito H."/>
            <person name="Sato R."/>
            <person name="Murakawa M."/>
            <person name="Ihara Y."/>
            <person name="Oshima-Yamada Y."/>
            <person name="Ohtaka K."/>
            <person name="Satoh M."/>
            <person name="Sonobe K."/>
            <person name="Ishii M."/>
            <person name="Ohtani R."/>
            <person name="Kanamori-Sato M."/>
            <person name="Honoki R."/>
            <person name="Miyazaki D."/>
            <person name="Mochizuki H."/>
            <person name="Umetsu J."/>
            <person name="Higashi K."/>
            <person name="Shibata D."/>
            <person name="Kamiya Y."/>
            <person name="Sato N."/>
            <person name="Nakamura Y."/>
            <person name="Tabata S."/>
            <person name="Ida S."/>
            <person name="Kurokawa K."/>
            <person name="Ohta H."/>
        </authorList>
    </citation>
    <scope>NUCLEOTIDE SEQUENCE [LARGE SCALE GENOMIC DNA]</scope>
    <source>
        <strain evidence="14 15">NIES-2285</strain>
    </source>
</reference>
<feature type="region of interest" description="Disordered" evidence="11">
    <location>
        <begin position="286"/>
        <end position="317"/>
    </location>
</feature>
<dbReference type="GO" id="GO:0004822">
    <property type="term" value="F:isoleucine-tRNA ligase activity"/>
    <property type="evidence" value="ECO:0000318"/>
    <property type="project" value="GO_Central"/>
</dbReference>
<dbReference type="PANTHER" id="PTHR42780">
    <property type="entry name" value="SOLEUCYL-TRNA SYNTHETASE"/>
    <property type="match status" value="1"/>
</dbReference>
<dbReference type="EC" id="6.1.1.5" evidence="2"/>
<dbReference type="HAMAP" id="MF_02003">
    <property type="entry name" value="Ile_tRNA_synth_type2"/>
    <property type="match status" value="1"/>
</dbReference>
<dbReference type="InterPro" id="IPR023586">
    <property type="entry name" value="Ile-tRNA-ligase_type2"/>
</dbReference>
<evidence type="ECO:0000256" key="2">
    <source>
        <dbReference type="ARBA" id="ARBA00013165"/>
    </source>
</evidence>
<dbReference type="GO" id="GO:0000049">
    <property type="term" value="F:tRNA binding"/>
    <property type="evidence" value="ECO:0007669"/>
    <property type="project" value="InterPro"/>
</dbReference>
<keyword evidence="15" id="KW-1185">Reference proteome</keyword>
<sequence>MEDVREGKDYNFPKEEEAILALWDKLDAFKTQLKKTEGKPEFVFFDGPPFATGLPHYGHILAGTIKDIVTRYASTTGHHVARRFGWDCHGLPVEYEIDQKLGIKSKDDVLALGIGNYNEECRAIVMRYSKEWEKTVSRLGRWIDFENDYKTLDASYMESVWWVFAQLHAKGLVYKGFKVMPYSTGCTTPLSNFEAGLNYKDVSDPAVLVAFPLEDDPDGAALVAWTTTPWTLPSNLALCVNAAFTYVKVKDRQSGAVYMVAESRLAQLPSKKAKKSADAAAAAPNGVAAKDAAKKEEGGAKKGGKKDKKDKDAKEAGAAAAPGLDTAAYEVLGSCKGEQLKGRKYVPLFNYFDEQASTAFRVLADDYVTDDSGTGVVHCAPAFGEDDYRVCLAGGIIAKGGDFPIAVDDDGRFTAKVVDFQGRYVKEADKDIMAAVKARGRLVSAGTIVHPYPFCWRSETPLIYKAVPSWFVAVETIKERLLAANAQTRWVPAYVKEKRFQNWLENARDWAISRNRYWGTPLPIWRSDDWQELRVVGSIAELEQLSGFKATDLHRHHIDHVTIPSKRGPEHVLRRCEEVFDCWFESGAMPYAQAHYPFENKAHMEANFPADFVAEGLDQTRGWFYTLMVLSTALFDKPAFKNLICNGLVLAEDGKKMSKRLRNYPPPTELIDEYGADALRLYLINSPVVKAEPLRFKKDGVFAVIKDVFLPWYNAYRFFVQNVLRLEAEAGGRFVPSSGRESGNVLDHWIHSATDSLVLAVRAEMAAYRLYTVVPLLLKFIDGLTNIYVRYNRKRLKGARGDADCRTALSTLYHVLRTVCCAMAPFTPFFTEVMYQNLRRVEGPSAEASVHFCEFPTTQAAVDPRIEQSVARMQTVIELGRTIRERRAKPVKQPLRAMTVVHSDAAFLEDMTGKLREYVLEELNVRTLHACNDPLQFATLRADPDLKVLGKRLGKAMGAVSKAVRELDTAALLQYEAAGQIDVAGHTLGSGDLRVVREFKAPPGTNPDHISAAGDGDVLVVLDLREDEELQAAGLAREVVNRVQKLRKRAGLAATDAVEVYLRCAGPPQEGLLQALHAQRDYVAAALGMPLLPAAHRPDTAVVLATEQHEGVGGTDCAPFELVIARPALVFTDQLSATCGGNAEHADNVRTALLARDHAALKAEAAAAEGKLTVAIEGQPKYSVTVAKDMFWSVGDSLKH</sequence>
<name>A0A1Y1IQN3_KLENI</name>
<dbReference type="GO" id="GO:0009791">
    <property type="term" value="P:post-embryonic development"/>
    <property type="evidence" value="ECO:0007669"/>
    <property type="project" value="UniProtKB-ARBA"/>
</dbReference>
<dbReference type="GO" id="GO:0006428">
    <property type="term" value="P:isoleucyl-tRNA aminoacylation"/>
    <property type="evidence" value="ECO:0000318"/>
    <property type="project" value="GO_Central"/>
</dbReference>
<keyword evidence="7 10" id="KW-0030">Aminoacyl-tRNA synthetase</keyword>
<dbReference type="Pfam" id="PF19302">
    <property type="entry name" value="DUF5915"/>
    <property type="match status" value="1"/>
</dbReference>
<dbReference type="GO" id="GO:0002161">
    <property type="term" value="F:aminoacyl-tRNA deacylase activity"/>
    <property type="evidence" value="ECO:0007669"/>
    <property type="project" value="InterPro"/>
</dbReference>
<dbReference type="CDD" id="cd00818">
    <property type="entry name" value="IleRS_core"/>
    <property type="match status" value="1"/>
</dbReference>
<organism evidence="14 15">
    <name type="scientific">Klebsormidium nitens</name>
    <name type="common">Green alga</name>
    <name type="synonym">Ulothrix nitens</name>
    <dbReference type="NCBI Taxonomy" id="105231"/>
    <lineage>
        <taxon>Eukaryota</taxon>
        <taxon>Viridiplantae</taxon>
        <taxon>Streptophyta</taxon>
        <taxon>Klebsormidiophyceae</taxon>
        <taxon>Klebsormidiales</taxon>
        <taxon>Klebsormidiaceae</taxon>
        <taxon>Klebsormidium</taxon>
    </lineage>
</organism>
<evidence type="ECO:0000256" key="5">
    <source>
        <dbReference type="ARBA" id="ARBA00022840"/>
    </source>
</evidence>
<dbReference type="SUPFAM" id="SSF47323">
    <property type="entry name" value="Anticodon-binding domain of a subclass of class I aminoacyl-tRNA synthetases"/>
    <property type="match status" value="1"/>
</dbReference>
<evidence type="ECO:0000256" key="10">
    <source>
        <dbReference type="RuleBase" id="RU363035"/>
    </source>
</evidence>
<comment type="similarity">
    <text evidence="1 10">Belongs to the class-I aminoacyl-tRNA synthetase family.</text>
</comment>
<dbReference type="PRINTS" id="PR00984">
    <property type="entry name" value="TRNASYNTHILE"/>
</dbReference>
<keyword evidence="6 10" id="KW-0648">Protein biosynthesis</keyword>
<evidence type="ECO:0000256" key="6">
    <source>
        <dbReference type="ARBA" id="ARBA00022917"/>
    </source>
</evidence>
<dbReference type="InterPro" id="IPR002300">
    <property type="entry name" value="aa-tRNA-synth_Ia"/>
</dbReference>
<dbReference type="PANTHER" id="PTHR42780:SF1">
    <property type="entry name" value="ISOLEUCINE--TRNA LIGASE, CYTOPLASMIC"/>
    <property type="match status" value="1"/>
</dbReference>
<dbReference type="CDD" id="cd07961">
    <property type="entry name" value="Anticodon_Ia_Ile_ABEc"/>
    <property type="match status" value="1"/>
</dbReference>
<dbReference type="OrthoDB" id="1706657at2759"/>
<dbReference type="InterPro" id="IPR001412">
    <property type="entry name" value="aa-tRNA-synth_I_CS"/>
</dbReference>
<evidence type="ECO:0000256" key="1">
    <source>
        <dbReference type="ARBA" id="ARBA00005594"/>
    </source>
</evidence>
<gene>
    <name evidence="14" type="ORF">KFL_007220050</name>
</gene>
<dbReference type="InterPro" id="IPR002301">
    <property type="entry name" value="Ile-tRNA-ligase"/>
</dbReference>
<dbReference type="InterPro" id="IPR009008">
    <property type="entry name" value="Val/Leu/Ile-tRNA-synth_edit"/>
</dbReference>
<dbReference type="AlphaFoldDB" id="A0A1Y1IQN3"/>
<evidence type="ECO:0000259" key="13">
    <source>
        <dbReference type="Pfam" id="PF08264"/>
    </source>
</evidence>